<evidence type="ECO:0000259" key="3">
    <source>
        <dbReference type="PROSITE" id="PS50977"/>
    </source>
</evidence>
<dbReference type="InterPro" id="IPR036271">
    <property type="entry name" value="Tet_transcr_reg_TetR-rel_C_sf"/>
</dbReference>
<evidence type="ECO:0000313" key="4">
    <source>
        <dbReference type="EMBL" id="MFD1482261.1"/>
    </source>
</evidence>
<accession>A0ABW4E0P2</accession>
<dbReference type="InterPro" id="IPR050109">
    <property type="entry name" value="HTH-type_TetR-like_transc_reg"/>
</dbReference>
<dbReference type="Proteomes" id="UP001597302">
    <property type="component" value="Unassembled WGS sequence"/>
</dbReference>
<name>A0ABW4E0P2_9RHOB</name>
<reference evidence="5" key="1">
    <citation type="journal article" date="2019" name="Int. J. Syst. Evol. Microbiol.">
        <title>The Global Catalogue of Microorganisms (GCM) 10K type strain sequencing project: providing services to taxonomists for standard genome sequencing and annotation.</title>
        <authorList>
            <consortium name="The Broad Institute Genomics Platform"/>
            <consortium name="The Broad Institute Genome Sequencing Center for Infectious Disease"/>
            <person name="Wu L."/>
            <person name="Ma J."/>
        </authorList>
    </citation>
    <scope>NUCLEOTIDE SEQUENCE [LARGE SCALE GENOMIC DNA]</scope>
    <source>
        <strain evidence="5">CCM 8875</strain>
    </source>
</reference>
<protein>
    <submittedName>
        <fullName evidence="4">TetR family transcriptional regulator</fullName>
    </submittedName>
</protein>
<dbReference type="PROSITE" id="PS50977">
    <property type="entry name" value="HTH_TETR_2"/>
    <property type="match status" value="1"/>
</dbReference>
<gene>
    <name evidence="4" type="ORF">ACFQ5P_13275</name>
</gene>
<dbReference type="RefSeq" id="WP_131576054.1">
    <property type="nucleotide sequence ID" value="NZ_CBCSAJ010000047.1"/>
</dbReference>
<dbReference type="InterPro" id="IPR041474">
    <property type="entry name" value="NicS_C"/>
</dbReference>
<dbReference type="PANTHER" id="PTHR30328">
    <property type="entry name" value="TRANSCRIPTIONAL REPRESSOR"/>
    <property type="match status" value="1"/>
</dbReference>
<feature type="DNA-binding region" description="H-T-H motif" evidence="2">
    <location>
        <begin position="37"/>
        <end position="56"/>
    </location>
</feature>
<dbReference type="SUPFAM" id="SSF46689">
    <property type="entry name" value="Homeodomain-like"/>
    <property type="match status" value="1"/>
</dbReference>
<dbReference type="Pfam" id="PF00440">
    <property type="entry name" value="TetR_N"/>
    <property type="match status" value="1"/>
</dbReference>
<organism evidence="4 5">
    <name type="scientific">Paracoccus nototheniae</name>
    <dbReference type="NCBI Taxonomy" id="2489002"/>
    <lineage>
        <taxon>Bacteria</taxon>
        <taxon>Pseudomonadati</taxon>
        <taxon>Pseudomonadota</taxon>
        <taxon>Alphaproteobacteria</taxon>
        <taxon>Rhodobacterales</taxon>
        <taxon>Paracoccaceae</taxon>
        <taxon>Paracoccus</taxon>
    </lineage>
</organism>
<keyword evidence="1 2" id="KW-0238">DNA-binding</keyword>
<feature type="domain" description="HTH tetR-type" evidence="3">
    <location>
        <begin position="14"/>
        <end position="74"/>
    </location>
</feature>
<keyword evidence="5" id="KW-1185">Reference proteome</keyword>
<dbReference type="SUPFAM" id="SSF48498">
    <property type="entry name" value="Tetracyclin repressor-like, C-terminal domain"/>
    <property type="match status" value="1"/>
</dbReference>
<dbReference type="InterPro" id="IPR009057">
    <property type="entry name" value="Homeodomain-like_sf"/>
</dbReference>
<proteinExistence type="predicted"/>
<evidence type="ECO:0000256" key="2">
    <source>
        <dbReference type="PROSITE-ProRule" id="PRU00335"/>
    </source>
</evidence>
<evidence type="ECO:0000256" key="1">
    <source>
        <dbReference type="ARBA" id="ARBA00023125"/>
    </source>
</evidence>
<dbReference type="EMBL" id="JBHTOQ010000028">
    <property type="protein sequence ID" value="MFD1482261.1"/>
    <property type="molecule type" value="Genomic_DNA"/>
</dbReference>
<dbReference type="PANTHER" id="PTHR30328:SF54">
    <property type="entry name" value="HTH-TYPE TRANSCRIPTIONAL REPRESSOR SCO4008"/>
    <property type="match status" value="1"/>
</dbReference>
<comment type="caution">
    <text evidence="4">The sequence shown here is derived from an EMBL/GenBank/DDBJ whole genome shotgun (WGS) entry which is preliminary data.</text>
</comment>
<dbReference type="InterPro" id="IPR001647">
    <property type="entry name" value="HTH_TetR"/>
</dbReference>
<sequence>MQISADTVPNDSPGGVAGRLIEAGTTEFVLHGFQGASISRIVGSAGCNVRMIYHYFGSKLGLYRACIDRSYDRLRQAEADATFWALPAREAISALVRFTFDYMVTNPEFQGLMRVENMADGQHARTLEQVNARAAALFDAIGGVLNRGIAAGEFARRCEPQLLYLSILGLCTIHVSNRHTMGVVMGRDLGAPDFLTARRDEVVRIILASLDEKPS</sequence>
<evidence type="ECO:0000313" key="5">
    <source>
        <dbReference type="Proteomes" id="UP001597302"/>
    </source>
</evidence>
<dbReference type="Gene3D" id="1.10.357.10">
    <property type="entry name" value="Tetracycline Repressor, domain 2"/>
    <property type="match status" value="1"/>
</dbReference>
<dbReference type="Pfam" id="PF17938">
    <property type="entry name" value="TetR_C_29"/>
    <property type="match status" value="1"/>
</dbReference>